<evidence type="ECO:0000256" key="2">
    <source>
        <dbReference type="SAM" id="SignalP"/>
    </source>
</evidence>
<evidence type="ECO:0000256" key="1">
    <source>
        <dbReference type="SAM" id="MobiDB-lite"/>
    </source>
</evidence>
<protein>
    <submittedName>
        <fullName evidence="3">Uncharacterized protein</fullName>
    </submittedName>
</protein>
<proteinExistence type="predicted"/>
<keyword evidence="2" id="KW-0732">Signal</keyword>
<keyword evidence="4" id="KW-1185">Reference proteome</keyword>
<feature type="non-terminal residue" evidence="3">
    <location>
        <position position="84"/>
    </location>
</feature>
<dbReference type="AlphaFoldDB" id="A0A4R0RBQ3"/>
<feature type="compositionally biased region" description="Basic residues" evidence="1">
    <location>
        <begin position="50"/>
        <end position="60"/>
    </location>
</feature>
<evidence type="ECO:0000313" key="4">
    <source>
        <dbReference type="Proteomes" id="UP000292702"/>
    </source>
</evidence>
<sequence>MFFAKALLVASVALSASAMITPHHARSVDHHAIAARMAQPEVEAPAVHVTPRKRALRKRCAPSSTTSSLSSSAHPTSSAPPAPV</sequence>
<evidence type="ECO:0000313" key="3">
    <source>
        <dbReference type="EMBL" id="TCD61759.1"/>
    </source>
</evidence>
<reference evidence="3 4" key="1">
    <citation type="submission" date="2018-11" db="EMBL/GenBank/DDBJ databases">
        <title>Genome assembly of Steccherinum ochraceum LE-BIN_3174, the white-rot fungus of the Steccherinaceae family (The Residual Polyporoid clade, Polyporales, Basidiomycota).</title>
        <authorList>
            <person name="Fedorova T.V."/>
            <person name="Glazunova O.A."/>
            <person name="Landesman E.O."/>
            <person name="Moiseenko K.V."/>
            <person name="Psurtseva N.V."/>
            <person name="Savinova O.S."/>
            <person name="Shakhova N.V."/>
            <person name="Tyazhelova T.V."/>
            <person name="Vasina D.V."/>
        </authorList>
    </citation>
    <scope>NUCLEOTIDE SEQUENCE [LARGE SCALE GENOMIC DNA]</scope>
    <source>
        <strain evidence="3 4">LE-BIN_3174</strain>
    </source>
</reference>
<feature type="chain" id="PRO_5020658902" evidence="2">
    <location>
        <begin position="19"/>
        <end position="84"/>
    </location>
</feature>
<gene>
    <name evidence="3" type="ORF">EIP91_007985</name>
</gene>
<name>A0A4R0RBQ3_9APHY</name>
<feature type="compositionally biased region" description="Low complexity" evidence="1">
    <location>
        <begin position="61"/>
        <end position="77"/>
    </location>
</feature>
<dbReference type="EMBL" id="RWJN01000433">
    <property type="protein sequence ID" value="TCD61759.1"/>
    <property type="molecule type" value="Genomic_DNA"/>
</dbReference>
<comment type="caution">
    <text evidence="3">The sequence shown here is derived from an EMBL/GenBank/DDBJ whole genome shotgun (WGS) entry which is preliminary data.</text>
</comment>
<organism evidence="3 4">
    <name type="scientific">Steccherinum ochraceum</name>
    <dbReference type="NCBI Taxonomy" id="92696"/>
    <lineage>
        <taxon>Eukaryota</taxon>
        <taxon>Fungi</taxon>
        <taxon>Dikarya</taxon>
        <taxon>Basidiomycota</taxon>
        <taxon>Agaricomycotina</taxon>
        <taxon>Agaricomycetes</taxon>
        <taxon>Polyporales</taxon>
        <taxon>Steccherinaceae</taxon>
        <taxon>Steccherinum</taxon>
    </lineage>
</organism>
<dbReference type="Proteomes" id="UP000292702">
    <property type="component" value="Unassembled WGS sequence"/>
</dbReference>
<accession>A0A4R0RBQ3</accession>
<feature type="signal peptide" evidence="2">
    <location>
        <begin position="1"/>
        <end position="18"/>
    </location>
</feature>
<feature type="region of interest" description="Disordered" evidence="1">
    <location>
        <begin position="44"/>
        <end position="84"/>
    </location>
</feature>